<evidence type="ECO:0000313" key="3">
    <source>
        <dbReference type="Proteomes" id="UP000245059"/>
    </source>
</evidence>
<dbReference type="OrthoDB" id="5736381at2"/>
<keyword evidence="4" id="KW-1185">Reference proteome</keyword>
<protein>
    <recommendedName>
        <fullName evidence="5">HK97 gp10 family phage protein</fullName>
    </recommendedName>
</protein>
<evidence type="ECO:0000313" key="4">
    <source>
        <dbReference type="Proteomes" id="UP000245217"/>
    </source>
</evidence>
<evidence type="ECO:0008006" key="5">
    <source>
        <dbReference type="Google" id="ProtNLM"/>
    </source>
</evidence>
<evidence type="ECO:0000313" key="2">
    <source>
        <dbReference type="EMBL" id="PWD91692.1"/>
    </source>
</evidence>
<reference evidence="3 4" key="2">
    <citation type="submission" date="2018-05" db="EMBL/GenBank/DDBJ databases">
        <title>Ignatzschineria dubaiensis sp. nov., isolated from necrotic foot tissues of dromedaries (Camelus dromedarius) and associated maggots in Dubai, United Arab Emirates.</title>
        <authorList>
            <person name="Tsang C.C."/>
            <person name="Tang J.Y.M."/>
            <person name="Fong J.Y.H."/>
            <person name="Kinne J."/>
            <person name="Lee H.H."/>
            <person name="Joseph M."/>
            <person name="Jose S."/>
            <person name="Schuster R.K."/>
            <person name="Tang Y."/>
            <person name="Sivakumar S."/>
            <person name="Chen J.H.K."/>
            <person name="Teng J.L.L."/>
            <person name="Lau S.K.P."/>
            <person name="Wernery U."/>
            <person name="Woo P.C.Y."/>
        </authorList>
    </citation>
    <scope>NUCLEOTIDE SEQUENCE [LARGE SCALE GENOMIC DNA]</scope>
    <source>
        <strain evidence="3">UAE-HKU57</strain>
        <strain evidence="4">UAE-HKU58</strain>
    </source>
</reference>
<dbReference type="NCBIfam" id="TIGR01725">
    <property type="entry name" value="phge_HK97_gp10"/>
    <property type="match status" value="1"/>
</dbReference>
<sequence>MSRIIKTRITGIKELKEKLKSVSDDMINKGGRSALRSAANVIRKEAKERAERLDDPNTPERIADNVVVRWDRKTFRKTGNPAFKVGILGGAKKDSKKKGRGGDTFYWRFLEFGTAKMPAKPFMRPAIDTKQKEAIDKFVEAYKKQLDKVLS</sequence>
<dbReference type="Proteomes" id="UP000245059">
    <property type="component" value="Unassembled WGS sequence"/>
</dbReference>
<dbReference type="Pfam" id="PF04883">
    <property type="entry name" value="HK97-gp10_like"/>
    <property type="match status" value="1"/>
</dbReference>
<dbReference type="InterPro" id="IPR010064">
    <property type="entry name" value="HK97-gp10_tail"/>
</dbReference>
<proteinExistence type="predicted"/>
<dbReference type="RefSeq" id="WP_109201823.1">
    <property type="nucleotide sequence ID" value="NZ_QEWS01000005.1"/>
</dbReference>
<dbReference type="Proteomes" id="UP000245217">
    <property type="component" value="Unassembled WGS sequence"/>
</dbReference>
<reference evidence="1" key="1">
    <citation type="journal article" date="2018" name="Genome Announc.">
        <title>Ignatzschineria cameli sp. nov., isolated from necrotic foot tissue of dromedaries (Camelus dromedarius) and associated maggots (Wohlfahrtia species) in Dubai.</title>
        <authorList>
            <person name="Tsang C.C."/>
            <person name="Tang J.Y."/>
            <person name="Fong J.Y."/>
            <person name="Kinne J."/>
            <person name="Lee H.H."/>
            <person name="Joseph M."/>
            <person name="Jose S."/>
            <person name="Schuster R.K."/>
            <person name="Tang Y."/>
            <person name="Sivakumar S."/>
            <person name="Chen J.H."/>
            <person name="Teng J.L."/>
            <person name="Lau S.K."/>
            <person name="Wernery U."/>
            <person name="Woo P.C."/>
        </authorList>
    </citation>
    <scope>NUCLEOTIDE SEQUENCE</scope>
    <source>
        <strain evidence="1">UAE-HKU57</strain>
        <strain evidence="2">UAE-HKU58</strain>
    </source>
</reference>
<dbReference type="EMBL" id="QEWV01000005">
    <property type="protein sequence ID" value="PWD91692.1"/>
    <property type="molecule type" value="Genomic_DNA"/>
</dbReference>
<dbReference type="EMBL" id="QEWW01000004">
    <property type="protein sequence ID" value="PWD85804.1"/>
    <property type="molecule type" value="Genomic_DNA"/>
</dbReference>
<organism evidence="1 3">
    <name type="scientific">Ignatzschineria cameli</name>
    <dbReference type="NCBI Taxonomy" id="2182793"/>
    <lineage>
        <taxon>Bacteria</taxon>
        <taxon>Pseudomonadati</taxon>
        <taxon>Pseudomonadota</taxon>
        <taxon>Gammaproteobacteria</taxon>
        <taxon>Cardiobacteriales</taxon>
        <taxon>Ignatzschineriaceae</taxon>
        <taxon>Ignatzschineria</taxon>
    </lineage>
</organism>
<gene>
    <name evidence="1" type="ORF">DC077_07150</name>
    <name evidence="2" type="ORF">DC078_06770</name>
</gene>
<dbReference type="AlphaFoldDB" id="A0A2U2AQ92"/>
<evidence type="ECO:0000313" key="1">
    <source>
        <dbReference type="EMBL" id="PWD85804.1"/>
    </source>
</evidence>
<accession>A0A2U2AQ92</accession>
<comment type="caution">
    <text evidence="1">The sequence shown here is derived from an EMBL/GenBank/DDBJ whole genome shotgun (WGS) entry which is preliminary data.</text>
</comment>
<name>A0A2U2AQ92_9GAMM</name>